<dbReference type="Proteomes" id="UP000618445">
    <property type="component" value="Unassembled WGS sequence"/>
</dbReference>
<evidence type="ECO:0000313" key="2">
    <source>
        <dbReference type="Proteomes" id="UP000618445"/>
    </source>
</evidence>
<accession>A0ABR8C9E6</accession>
<proteinExistence type="predicted"/>
<name>A0ABR8C9E6_9CYAN</name>
<dbReference type="RefSeq" id="WP_339383039.1">
    <property type="nucleotide sequence ID" value="NZ_CAWPQU010000003.1"/>
</dbReference>
<dbReference type="EMBL" id="JACJQY010000011">
    <property type="protein sequence ID" value="MBD2316990.1"/>
    <property type="molecule type" value="Genomic_DNA"/>
</dbReference>
<comment type="caution">
    <text evidence="1">The sequence shown here is derived from an EMBL/GenBank/DDBJ whole genome shotgun (WGS) entry which is preliminary data.</text>
</comment>
<gene>
    <name evidence="1" type="ORF">H6G05_09045</name>
</gene>
<organism evidence="1 2">
    <name type="scientific">Phormidium tenue FACHB-1050</name>
    <dbReference type="NCBI Taxonomy" id="2692857"/>
    <lineage>
        <taxon>Bacteria</taxon>
        <taxon>Bacillati</taxon>
        <taxon>Cyanobacteriota</taxon>
        <taxon>Cyanophyceae</taxon>
        <taxon>Oscillatoriophycideae</taxon>
        <taxon>Oscillatoriales</taxon>
        <taxon>Oscillatoriaceae</taxon>
        <taxon>Phormidium</taxon>
    </lineage>
</organism>
<reference evidence="1 2" key="1">
    <citation type="journal article" date="2020" name="ISME J.">
        <title>Comparative genomics reveals insights into cyanobacterial evolution and habitat adaptation.</title>
        <authorList>
            <person name="Chen M.Y."/>
            <person name="Teng W.K."/>
            <person name="Zhao L."/>
            <person name="Hu C.X."/>
            <person name="Zhou Y.K."/>
            <person name="Han B.P."/>
            <person name="Song L.R."/>
            <person name="Shu W.S."/>
        </authorList>
    </citation>
    <scope>NUCLEOTIDE SEQUENCE [LARGE SCALE GENOMIC DNA]</scope>
    <source>
        <strain evidence="1 2">FACHB-1050</strain>
    </source>
</reference>
<sequence length="74" mass="8450">MLSHTSRQNPELCVLDTSTTPVINNLYEAKALLEMTKGKRFEELKTFSTIANALAMHEKLMLHIRYNLTLIMLG</sequence>
<keyword evidence="2" id="KW-1185">Reference proteome</keyword>
<protein>
    <submittedName>
        <fullName evidence="1">Uncharacterized protein</fullName>
    </submittedName>
</protein>
<evidence type="ECO:0000313" key="1">
    <source>
        <dbReference type="EMBL" id="MBD2316990.1"/>
    </source>
</evidence>